<keyword evidence="1" id="KW-0479">Metal-binding</keyword>
<feature type="compositionally biased region" description="Basic and acidic residues" evidence="2">
    <location>
        <begin position="971"/>
        <end position="981"/>
    </location>
</feature>
<feature type="region of interest" description="Disordered" evidence="2">
    <location>
        <begin position="56"/>
        <end position="84"/>
    </location>
</feature>
<dbReference type="VEuPathDB" id="FungiDB:MYCFIDRAFT_207887"/>
<dbReference type="InterPro" id="IPR036236">
    <property type="entry name" value="Znf_C2H2_sf"/>
</dbReference>
<feature type="compositionally biased region" description="Basic residues" evidence="2">
    <location>
        <begin position="982"/>
        <end position="991"/>
    </location>
</feature>
<feature type="compositionally biased region" description="Basic and acidic residues" evidence="2">
    <location>
        <begin position="998"/>
        <end position="1007"/>
    </location>
</feature>
<feature type="compositionally biased region" description="Basic and acidic residues" evidence="2">
    <location>
        <begin position="1033"/>
        <end position="1045"/>
    </location>
</feature>
<feature type="compositionally biased region" description="Basic residues" evidence="2">
    <location>
        <begin position="598"/>
        <end position="610"/>
    </location>
</feature>
<reference evidence="4 5" key="1">
    <citation type="journal article" date="2012" name="PLoS Pathog.">
        <title>Diverse lifestyles and strategies of plant pathogenesis encoded in the genomes of eighteen Dothideomycetes fungi.</title>
        <authorList>
            <person name="Ohm R.A."/>
            <person name="Feau N."/>
            <person name="Henrissat B."/>
            <person name="Schoch C.L."/>
            <person name="Horwitz B.A."/>
            <person name="Barry K.W."/>
            <person name="Condon B.J."/>
            <person name="Copeland A.C."/>
            <person name="Dhillon B."/>
            <person name="Glaser F."/>
            <person name="Hesse C.N."/>
            <person name="Kosti I."/>
            <person name="LaButti K."/>
            <person name="Lindquist E.A."/>
            <person name="Lucas S."/>
            <person name="Salamov A.A."/>
            <person name="Bradshaw R.E."/>
            <person name="Ciuffetti L."/>
            <person name="Hamelin R.C."/>
            <person name="Kema G.H.J."/>
            <person name="Lawrence C."/>
            <person name="Scott J.A."/>
            <person name="Spatafora J.W."/>
            <person name="Turgeon B.G."/>
            <person name="de Wit P.J.G.M."/>
            <person name="Zhong S."/>
            <person name="Goodwin S.B."/>
            <person name="Grigoriev I.V."/>
        </authorList>
    </citation>
    <scope>NUCLEOTIDE SEQUENCE [LARGE SCALE GENOMIC DNA]</scope>
    <source>
        <strain evidence="4 5">CIRAD86</strain>
    </source>
</reference>
<evidence type="ECO:0000313" key="5">
    <source>
        <dbReference type="Proteomes" id="UP000016932"/>
    </source>
</evidence>
<dbReference type="RefSeq" id="XP_007927218.1">
    <property type="nucleotide sequence ID" value="XM_007929027.1"/>
</dbReference>
<dbReference type="AlphaFoldDB" id="M3AAH0"/>
<dbReference type="Gene3D" id="3.30.160.60">
    <property type="entry name" value="Classic Zinc Finger"/>
    <property type="match status" value="1"/>
</dbReference>
<evidence type="ECO:0000259" key="3">
    <source>
        <dbReference type="PROSITE" id="PS50157"/>
    </source>
</evidence>
<evidence type="ECO:0000256" key="2">
    <source>
        <dbReference type="SAM" id="MobiDB-lite"/>
    </source>
</evidence>
<organism evidence="4 5">
    <name type="scientific">Pseudocercospora fijiensis (strain CIRAD86)</name>
    <name type="common">Black leaf streak disease fungus</name>
    <name type="synonym">Mycosphaerella fijiensis</name>
    <dbReference type="NCBI Taxonomy" id="383855"/>
    <lineage>
        <taxon>Eukaryota</taxon>
        <taxon>Fungi</taxon>
        <taxon>Dikarya</taxon>
        <taxon>Ascomycota</taxon>
        <taxon>Pezizomycotina</taxon>
        <taxon>Dothideomycetes</taxon>
        <taxon>Dothideomycetidae</taxon>
        <taxon>Mycosphaerellales</taxon>
        <taxon>Mycosphaerellaceae</taxon>
        <taxon>Pseudocercospora</taxon>
    </lineage>
</organism>
<feature type="compositionally biased region" description="Polar residues" evidence="2">
    <location>
        <begin position="695"/>
        <end position="708"/>
    </location>
</feature>
<dbReference type="Pfam" id="PF00096">
    <property type="entry name" value="zf-C2H2"/>
    <property type="match status" value="2"/>
</dbReference>
<proteinExistence type="predicted"/>
<feature type="domain" description="C2H2-type" evidence="3">
    <location>
        <begin position="796"/>
        <end position="824"/>
    </location>
</feature>
<dbReference type="GeneID" id="19336630"/>
<dbReference type="InterPro" id="IPR013087">
    <property type="entry name" value="Znf_C2H2_type"/>
</dbReference>
<evidence type="ECO:0000256" key="1">
    <source>
        <dbReference type="PROSITE-ProRule" id="PRU00042"/>
    </source>
</evidence>
<protein>
    <recommendedName>
        <fullName evidence="3">C2H2-type domain-containing protein</fullName>
    </recommendedName>
</protein>
<gene>
    <name evidence="4" type="ORF">MYCFIDRAFT_207887</name>
</gene>
<feature type="compositionally biased region" description="Polar residues" evidence="2">
    <location>
        <begin position="754"/>
        <end position="769"/>
    </location>
</feature>
<dbReference type="GO" id="GO:0008270">
    <property type="term" value="F:zinc ion binding"/>
    <property type="evidence" value="ECO:0007669"/>
    <property type="project" value="UniProtKB-KW"/>
</dbReference>
<feature type="region of interest" description="Disordered" evidence="2">
    <location>
        <begin position="811"/>
        <end position="831"/>
    </location>
</feature>
<feature type="region of interest" description="Disordered" evidence="2">
    <location>
        <begin position="581"/>
        <end position="616"/>
    </location>
</feature>
<feature type="compositionally biased region" description="Polar residues" evidence="2">
    <location>
        <begin position="74"/>
        <end position="84"/>
    </location>
</feature>
<feature type="compositionally biased region" description="Polar residues" evidence="2">
    <location>
        <begin position="820"/>
        <end position="831"/>
    </location>
</feature>
<keyword evidence="1" id="KW-0862">Zinc</keyword>
<keyword evidence="1" id="KW-0863">Zinc-finger</keyword>
<dbReference type="EMBL" id="KB446559">
    <property type="protein sequence ID" value="EME81596.1"/>
    <property type="molecule type" value="Genomic_DNA"/>
</dbReference>
<dbReference type="HOGENOM" id="CLU_274414_0_0_1"/>
<keyword evidence="5" id="KW-1185">Reference proteome</keyword>
<name>M3AAH0_PSEFD</name>
<accession>M3AAH0</accession>
<feature type="domain" description="C2H2-type" evidence="3">
    <location>
        <begin position="840"/>
        <end position="868"/>
    </location>
</feature>
<feature type="compositionally biased region" description="Basic residues" evidence="2">
    <location>
        <begin position="62"/>
        <end position="71"/>
    </location>
</feature>
<dbReference type="PROSITE" id="PS00028">
    <property type="entry name" value="ZINC_FINGER_C2H2_1"/>
    <property type="match status" value="2"/>
</dbReference>
<dbReference type="SMART" id="SM00355">
    <property type="entry name" value="ZnF_C2H2"/>
    <property type="match status" value="2"/>
</dbReference>
<feature type="region of interest" description="Disordered" evidence="2">
    <location>
        <begin position="852"/>
        <end position="910"/>
    </location>
</feature>
<evidence type="ECO:0000313" key="4">
    <source>
        <dbReference type="EMBL" id="EME81596.1"/>
    </source>
</evidence>
<sequence>MQLQENNLAIGPRMPLPFLCWKSGTRSREGVQGLSAKTSRLRALRRPDFSSQALLRHDQNSRRRRMIRREHSRNNMATSLPNTISTSADKTADLTKANANYQYVRAVIEGAFIMQFQYVRIHWPNSCFLAESATPQHELGLRLEDPPYSYLHTFALLNSLSEIVRSSATFAGAGARKCYPGSRQEVLRLLEPGTAACDGCIALQRYVGCSIRKSVTPRATISSSLVLLLHSLIEDLNAKTGSSPPSPARSRWGRVDETRLVASSDSLINRISTAPPALQDPPAFCRVQYDTFRSPHDPSTFSLIYSSRTLRITFQPPISCFNIASNTFARDISSHCLICNFGINRIASTQKMDLHFAHRSRSGFAHDLSKTSHNYRSGTAITMEREYIEPNWKDAERVDRLFNQVIDAKQPLNKLRNAAPFKDIQTNIDAAARARREARLAQDDPKQARMGQMLQAQALKDGPLPEDEQTRTLQHLSPEAKTDYRVAQRRDAVLDMNSAYADIPNESLSKSTKRIDNDVALSMILHPRHRESQPGEAHDIPREALAWTSDAVGPRLVGRPESLQALFQDDSLVDSRLQLRSTGAIEEPRSPTSTYTRPQHRTPSRRRFLGRRTDTDDNAFGLSKGYELPELIEDKFLRLPASVKNRNGLPNPCGPKEQQHLARWEALRAASTKVDTLDQNITLSNVRGAQDDTSDPSPSEPVTHSGGSVTLSFSSLTLDTEQSATLNADHLGTHKRLVPEHAMNDDVNKESSVRDSQTSRRSARATQPSIKLRAELQEQHGRATPKQSLSSSHPGFQCSICGNKYADKNGLRRHNRNIHPGQSQSSLESFTLPTTTNDRVVCKFCGSDFSSNSTLNRHQRSQHPDREDEFEHGRTTASTTPFDPDLSRHRERSTTLSDPKDSPTMGFKLPDDDAAQMEEAARILLAMQFDTNFPPNLTASENRSPDPARNAPTVTKPRKRPASGPGGVENEEQKSIDGVAERKRKQRRRLPRGMTSALRHEKEESVSTHDNPPVTETEKAIVNPQKNSVGKETPSKSKSKIEERKERRRRLNEMTRTPRSFGWGEDGFITSGAEIFPACPALFLTSGIILLRWMEFKTSQKLWIIRPVCDVEGKATGKARQPGRQGKNCQILTGGEEGCEENEESVGWFFIFWFHYHPPSPRSLKSQF</sequence>
<dbReference type="PROSITE" id="PS50157">
    <property type="entry name" value="ZINC_FINGER_C2H2_2"/>
    <property type="match status" value="2"/>
</dbReference>
<dbReference type="SUPFAM" id="SSF57667">
    <property type="entry name" value="beta-beta-alpha zinc fingers"/>
    <property type="match status" value="1"/>
</dbReference>
<feature type="compositionally biased region" description="Basic and acidic residues" evidence="2">
    <location>
        <begin position="738"/>
        <end position="753"/>
    </location>
</feature>
<feature type="region of interest" description="Disordered" evidence="2">
    <location>
        <begin position="934"/>
        <end position="1057"/>
    </location>
</feature>
<feature type="region of interest" description="Disordered" evidence="2">
    <location>
        <begin position="684"/>
        <end position="708"/>
    </location>
</feature>
<dbReference type="Proteomes" id="UP000016932">
    <property type="component" value="Unassembled WGS sequence"/>
</dbReference>
<feature type="compositionally biased region" description="Basic and acidic residues" evidence="2">
    <location>
        <begin position="862"/>
        <end position="874"/>
    </location>
</feature>
<dbReference type="OrthoDB" id="3649908at2759"/>
<feature type="region of interest" description="Disordered" evidence="2">
    <location>
        <begin position="738"/>
        <end position="770"/>
    </location>
</feature>
<dbReference type="KEGG" id="pfj:MYCFIDRAFT_207887"/>